<dbReference type="RefSeq" id="XP_070904418.1">
    <property type="nucleotide sequence ID" value="XM_071038494.1"/>
</dbReference>
<accession>A0ABR4L5R0</accession>
<dbReference type="EMBL" id="JBFXLR010000003">
    <property type="protein sequence ID" value="KAL2859484.1"/>
    <property type="molecule type" value="Genomic_DNA"/>
</dbReference>
<evidence type="ECO:0000313" key="1">
    <source>
        <dbReference type="EMBL" id="KAL2859484.1"/>
    </source>
</evidence>
<dbReference type="GeneID" id="98153658"/>
<name>A0ABR4L5R0_9EURO</name>
<dbReference type="Proteomes" id="UP001610444">
    <property type="component" value="Unassembled WGS sequence"/>
</dbReference>
<protein>
    <recommendedName>
        <fullName evidence="3">Amino acid permease/ SLC12A domain-containing protein</fullName>
    </recommendedName>
</protein>
<gene>
    <name evidence="1" type="ORF">BJX68DRAFT_226325</name>
</gene>
<organism evidence="1 2">
    <name type="scientific">Aspergillus pseudodeflectus</name>
    <dbReference type="NCBI Taxonomy" id="176178"/>
    <lineage>
        <taxon>Eukaryota</taxon>
        <taxon>Fungi</taxon>
        <taxon>Dikarya</taxon>
        <taxon>Ascomycota</taxon>
        <taxon>Pezizomycotina</taxon>
        <taxon>Eurotiomycetes</taxon>
        <taxon>Eurotiomycetidae</taxon>
        <taxon>Eurotiales</taxon>
        <taxon>Aspergillaceae</taxon>
        <taxon>Aspergillus</taxon>
        <taxon>Aspergillus subgen. Nidulantes</taxon>
    </lineage>
</organism>
<sequence>MRKNIQVDRQQWAHFKSCWTFAGIIGLGSLPAPGDLGLVFHIAPGYSDLFSLPAGALLAYRHAEKGACSEKQEMRNQALQLSFIDPCRC</sequence>
<reference evidence="1 2" key="1">
    <citation type="submission" date="2024-07" db="EMBL/GenBank/DDBJ databases">
        <title>Section-level genome sequencing and comparative genomics of Aspergillus sections Usti and Cavernicolus.</title>
        <authorList>
            <consortium name="Lawrence Berkeley National Laboratory"/>
            <person name="Nybo J.L."/>
            <person name="Vesth T.C."/>
            <person name="Theobald S."/>
            <person name="Frisvad J.C."/>
            <person name="Larsen T.O."/>
            <person name="Kjaerboelling I."/>
            <person name="Rothschild-Mancinelli K."/>
            <person name="Lyhne E.K."/>
            <person name="Kogle M.E."/>
            <person name="Barry K."/>
            <person name="Clum A."/>
            <person name="Na H."/>
            <person name="Ledsgaard L."/>
            <person name="Lin J."/>
            <person name="Lipzen A."/>
            <person name="Kuo A."/>
            <person name="Riley R."/>
            <person name="Mondo S."/>
            <person name="LaButti K."/>
            <person name="Haridas S."/>
            <person name="Pangalinan J."/>
            <person name="Salamov A.A."/>
            <person name="Simmons B.A."/>
            <person name="Magnuson J.K."/>
            <person name="Chen J."/>
            <person name="Drula E."/>
            <person name="Henrissat B."/>
            <person name="Wiebenga A."/>
            <person name="Lubbers R.J."/>
            <person name="Gomes A.C."/>
            <person name="Macurrencykelacurrency M.R."/>
            <person name="Stajich J."/>
            <person name="Grigoriev I.V."/>
            <person name="Mortensen U.H."/>
            <person name="De vries R.P."/>
            <person name="Baker S.E."/>
            <person name="Andersen M.R."/>
        </authorList>
    </citation>
    <scope>NUCLEOTIDE SEQUENCE [LARGE SCALE GENOMIC DNA]</scope>
    <source>
        <strain evidence="1 2">CBS 756.74</strain>
    </source>
</reference>
<proteinExistence type="predicted"/>
<keyword evidence="2" id="KW-1185">Reference proteome</keyword>
<comment type="caution">
    <text evidence="1">The sequence shown here is derived from an EMBL/GenBank/DDBJ whole genome shotgun (WGS) entry which is preliminary data.</text>
</comment>
<evidence type="ECO:0008006" key="3">
    <source>
        <dbReference type="Google" id="ProtNLM"/>
    </source>
</evidence>
<evidence type="ECO:0000313" key="2">
    <source>
        <dbReference type="Proteomes" id="UP001610444"/>
    </source>
</evidence>